<evidence type="ECO:0000256" key="3">
    <source>
        <dbReference type="ARBA" id="ARBA00022777"/>
    </source>
</evidence>
<organism evidence="6 7">
    <name type="scientific">Portibacter lacus</name>
    <dbReference type="NCBI Taxonomy" id="1099794"/>
    <lineage>
        <taxon>Bacteria</taxon>
        <taxon>Pseudomonadati</taxon>
        <taxon>Bacteroidota</taxon>
        <taxon>Saprospiria</taxon>
        <taxon>Saprospirales</taxon>
        <taxon>Haliscomenobacteraceae</taxon>
        <taxon>Portibacter</taxon>
    </lineage>
</organism>
<dbReference type="AlphaFoldDB" id="A0AA37SM28"/>
<dbReference type="InterPro" id="IPR016898">
    <property type="entry name" value="Polyphosphate_phosphotransfera"/>
</dbReference>
<reference evidence="6" key="2">
    <citation type="submission" date="2023-01" db="EMBL/GenBank/DDBJ databases">
        <title>Draft genome sequence of Portibacter lacus strain NBRC 108769.</title>
        <authorList>
            <person name="Sun Q."/>
            <person name="Mori K."/>
        </authorList>
    </citation>
    <scope>NUCLEOTIDE SEQUENCE</scope>
    <source>
        <strain evidence="6">NBRC 108769</strain>
    </source>
</reference>
<comment type="subunit">
    <text evidence="4">Homotetramer.</text>
</comment>
<protein>
    <recommendedName>
        <fullName evidence="4">ADP/GDP-polyphosphate phosphotransferase</fullName>
        <ecNumber evidence="4">2.7.4.-</ecNumber>
    </recommendedName>
    <alternativeName>
        <fullName evidence="4">Polyphosphate kinase PPK2</fullName>
    </alternativeName>
</protein>
<keyword evidence="3 4" id="KW-0418">Kinase</keyword>
<dbReference type="Proteomes" id="UP001156666">
    <property type="component" value="Unassembled WGS sequence"/>
</dbReference>
<reference evidence="6" key="1">
    <citation type="journal article" date="2014" name="Int. J. Syst. Evol. Microbiol.">
        <title>Complete genome sequence of Corynebacterium casei LMG S-19264T (=DSM 44701T), isolated from a smear-ripened cheese.</title>
        <authorList>
            <consortium name="US DOE Joint Genome Institute (JGI-PGF)"/>
            <person name="Walter F."/>
            <person name="Albersmeier A."/>
            <person name="Kalinowski J."/>
            <person name="Ruckert C."/>
        </authorList>
    </citation>
    <scope>NUCLEOTIDE SEQUENCE</scope>
    <source>
        <strain evidence="6">NBRC 108769</strain>
    </source>
</reference>
<evidence type="ECO:0000313" key="6">
    <source>
        <dbReference type="EMBL" id="GLR16951.1"/>
    </source>
</evidence>
<dbReference type="EC" id="2.7.4.-" evidence="4"/>
<comment type="caution">
    <text evidence="6">The sequence shown here is derived from an EMBL/GenBank/DDBJ whole genome shotgun (WGS) entry which is preliminary data.</text>
</comment>
<evidence type="ECO:0000259" key="5">
    <source>
        <dbReference type="Pfam" id="PF03976"/>
    </source>
</evidence>
<dbReference type="Gene3D" id="3.40.50.300">
    <property type="entry name" value="P-loop containing nucleotide triphosphate hydrolases"/>
    <property type="match status" value="1"/>
</dbReference>
<dbReference type="PIRSF" id="PIRSF028756">
    <property type="entry name" value="PPK2_prd"/>
    <property type="match status" value="1"/>
</dbReference>
<evidence type="ECO:0000313" key="7">
    <source>
        <dbReference type="Proteomes" id="UP001156666"/>
    </source>
</evidence>
<keyword evidence="2 4" id="KW-0808">Transferase</keyword>
<evidence type="ECO:0000256" key="2">
    <source>
        <dbReference type="ARBA" id="ARBA00022679"/>
    </source>
</evidence>
<comment type="function">
    <text evidence="4">Uses inorganic polyphosphate (polyP) as a donor to convert GDP to GTP or ADP to ATP.</text>
</comment>
<dbReference type="SUPFAM" id="SSF52540">
    <property type="entry name" value="P-loop containing nucleoside triphosphate hydrolases"/>
    <property type="match status" value="1"/>
</dbReference>
<feature type="domain" description="Polyphosphate kinase-2-related" evidence="5">
    <location>
        <begin position="28"/>
        <end position="248"/>
    </location>
</feature>
<comment type="similarity">
    <text evidence="1 4">Belongs to the polyphosphate kinase 2 (PPK2) family. Class I subfamily.</text>
</comment>
<name>A0AA37SM28_9BACT</name>
<accession>A0AA37SM28</accession>
<gene>
    <name evidence="6" type="ORF">GCM10007940_15660</name>
</gene>
<dbReference type="PANTHER" id="PTHR34383:SF1">
    <property type="entry name" value="ADP-POLYPHOSPHATE PHOSPHOTRANSFERASE"/>
    <property type="match status" value="1"/>
</dbReference>
<dbReference type="NCBIfam" id="TIGR03707">
    <property type="entry name" value="PPK2_P_aer"/>
    <property type="match status" value="1"/>
</dbReference>
<proteinExistence type="inferred from homology"/>
<dbReference type="PANTHER" id="PTHR34383">
    <property type="entry name" value="POLYPHOSPHATE:AMP PHOSPHOTRANSFERASE-RELATED"/>
    <property type="match status" value="1"/>
</dbReference>
<evidence type="ECO:0000256" key="1">
    <source>
        <dbReference type="ARBA" id="ARBA00009924"/>
    </source>
</evidence>
<dbReference type="Pfam" id="PF03976">
    <property type="entry name" value="PPK2"/>
    <property type="match status" value="1"/>
</dbReference>
<dbReference type="InterPro" id="IPR027417">
    <property type="entry name" value="P-loop_NTPase"/>
</dbReference>
<evidence type="ECO:0000256" key="4">
    <source>
        <dbReference type="RuleBase" id="RU369062"/>
    </source>
</evidence>
<dbReference type="RefSeq" id="WP_235290870.1">
    <property type="nucleotide sequence ID" value="NZ_BSOH01000007.1"/>
</dbReference>
<dbReference type="InterPro" id="IPR022486">
    <property type="entry name" value="PPK2_PA0141"/>
</dbReference>
<dbReference type="GO" id="GO:0006793">
    <property type="term" value="P:phosphorus metabolic process"/>
    <property type="evidence" value="ECO:0007669"/>
    <property type="project" value="InterPro"/>
</dbReference>
<dbReference type="GO" id="GO:0008976">
    <property type="term" value="F:polyphosphate kinase activity"/>
    <property type="evidence" value="ECO:0007669"/>
    <property type="project" value="UniProtKB-UniRule"/>
</dbReference>
<dbReference type="EMBL" id="BSOH01000007">
    <property type="protein sequence ID" value="GLR16951.1"/>
    <property type="molecule type" value="Genomic_DNA"/>
</dbReference>
<sequence length="267" mass="31761">MPNVLFQQGFVFNYSMDIRNYYNVNEKFIDELFLLQSELLKLQKHINDEKLRLAILFEGRDTAGKGAAIARFTQFLNPQSYRMVALKKPTALEKRQWYFQRYLKRLPNAGEMIFFDRSWYNRAVVEPAMGFCTKSQYELFMKQVTDLEEMLVDDGMKIVKFWFSIDSIAQKNRIQKRMDSPLERWKVSPVDLAAQDKWSDFTKYKLAMFERTNTDKSPWVIVKGEEREYMRIQAMRYILSLYDYADKSLEVKLPDDGAVEVYKTPNL</sequence>
<dbReference type="InterPro" id="IPR022488">
    <property type="entry name" value="PPK2-related"/>
</dbReference>
<keyword evidence="7" id="KW-1185">Reference proteome</keyword>